<proteinExistence type="predicted"/>
<dbReference type="RefSeq" id="WP_077856664.1">
    <property type="nucleotide sequence ID" value="NZ_JABTDW010000001.1"/>
</dbReference>
<evidence type="ECO:0000313" key="1">
    <source>
        <dbReference type="EMBL" id="NSB15176.1"/>
    </source>
</evidence>
<protein>
    <submittedName>
        <fullName evidence="1">Uncharacterized protein</fullName>
    </submittedName>
</protein>
<dbReference type="AlphaFoldDB" id="A0AAE5H6C5"/>
<name>A0AAE5H6C5_CLOBE</name>
<accession>A0AAE5H6C5</accession>
<evidence type="ECO:0000313" key="2">
    <source>
        <dbReference type="Proteomes" id="UP000822184"/>
    </source>
</evidence>
<comment type="caution">
    <text evidence="1">The sequence shown here is derived from an EMBL/GenBank/DDBJ whole genome shotgun (WGS) entry which is preliminary data.</text>
</comment>
<dbReference type="Proteomes" id="UP000822184">
    <property type="component" value="Unassembled WGS sequence"/>
</dbReference>
<gene>
    <name evidence="1" type="ORF">BCD95_003435</name>
</gene>
<sequence length="472" mass="54453">MRYALIDNSTLTAVQRILGDIPIKNKHTIDGDIIALENYIQAILFYDKVIYIDDYKENYRASRSKFFSNMMNFSPGEVGYASLIETTKKLTEEIIPCIEGGKFTDKDFKPFFELLKMNVTFTWDVSSSVYFLTQKMLEGVGGLDVPKYSKLSNMIFMELIEKKITENNNIKNKIKLYDSHGAEINDSYKVIDRYGSVKDTNLSHQVEVFFAGLNWLAFRTTLYTLIAKEMDVELILHPIRNQFQISLLSKINGDKPDVFKNIISAINGEAVETLTKVTEITQPFVLQQPIPLFTVWLAQRTKNPSNFIEEAYNIRNNKEFVQARQKLIELECLLEEKNYSKFLKEANSLKLEIKKQMDILCSKYGVTTRQGIQLSQIISVYNMATLTTGLPKIPSINAEIKSLAFLRDMLPNKGFKSIYRNLINDLTSISRIGEYYDIISSNVRLDNEAEYYDSKTEKVEYSKAKSWWKIPM</sequence>
<reference evidence="1" key="1">
    <citation type="submission" date="2020-06" db="EMBL/GenBank/DDBJ databases">
        <title>Genomic insights into acetone-butanol-ethanol (ABE) fermentation by sequencing solventogenic clostridia strains.</title>
        <authorList>
            <person name="Brown S."/>
        </authorList>
    </citation>
    <scope>NUCLEOTIDE SEQUENCE</scope>
    <source>
        <strain evidence="1">DJ123</strain>
    </source>
</reference>
<organism evidence="1 2">
    <name type="scientific">Clostridium beijerinckii</name>
    <name type="common">Clostridium MP</name>
    <dbReference type="NCBI Taxonomy" id="1520"/>
    <lineage>
        <taxon>Bacteria</taxon>
        <taxon>Bacillati</taxon>
        <taxon>Bacillota</taxon>
        <taxon>Clostridia</taxon>
        <taxon>Eubacteriales</taxon>
        <taxon>Clostridiaceae</taxon>
        <taxon>Clostridium</taxon>
    </lineage>
</organism>
<dbReference type="EMBL" id="JABTDW010000001">
    <property type="protein sequence ID" value="NSB15176.1"/>
    <property type="molecule type" value="Genomic_DNA"/>
</dbReference>